<dbReference type="RefSeq" id="XP_043014378.1">
    <property type="nucleotide sequence ID" value="XM_043149770.1"/>
</dbReference>
<dbReference type="GeneID" id="66074296"/>
<evidence type="ECO:0000313" key="2">
    <source>
        <dbReference type="Proteomes" id="UP001049176"/>
    </source>
</evidence>
<dbReference type="Proteomes" id="UP001049176">
    <property type="component" value="Chromosome 2"/>
</dbReference>
<protein>
    <submittedName>
        <fullName evidence="1">Uncharacterized protein</fullName>
    </submittedName>
</protein>
<comment type="caution">
    <text evidence="1">The sequence shown here is derived from an EMBL/GenBank/DDBJ whole genome shotgun (WGS) entry which is preliminary data.</text>
</comment>
<keyword evidence="2" id="KW-1185">Reference proteome</keyword>
<organism evidence="1 2">
    <name type="scientific">Marasmius oreades</name>
    <name type="common">fairy-ring Marasmius</name>
    <dbReference type="NCBI Taxonomy" id="181124"/>
    <lineage>
        <taxon>Eukaryota</taxon>
        <taxon>Fungi</taxon>
        <taxon>Dikarya</taxon>
        <taxon>Basidiomycota</taxon>
        <taxon>Agaricomycotina</taxon>
        <taxon>Agaricomycetes</taxon>
        <taxon>Agaricomycetidae</taxon>
        <taxon>Agaricales</taxon>
        <taxon>Marasmiineae</taxon>
        <taxon>Marasmiaceae</taxon>
        <taxon>Marasmius</taxon>
    </lineage>
</organism>
<dbReference type="AlphaFoldDB" id="A0A9P7V0A5"/>
<name>A0A9P7V0A5_9AGAR</name>
<gene>
    <name evidence="1" type="ORF">E1B28_005220</name>
</gene>
<reference evidence="1" key="1">
    <citation type="journal article" date="2021" name="Genome Biol. Evol.">
        <title>The assembled and annotated genome of the fairy-ring fungus Marasmius oreades.</title>
        <authorList>
            <person name="Hiltunen M."/>
            <person name="Ament-Velasquez S.L."/>
            <person name="Johannesson H."/>
        </authorList>
    </citation>
    <scope>NUCLEOTIDE SEQUENCE</scope>
    <source>
        <strain evidence="1">03SP1</strain>
    </source>
</reference>
<dbReference type="KEGG" id="more:E1B28_005220"/>
<sequence length="117" mass="12815">MAQRASETFNRCVCRALHSGKAFWQGTTLVVSSEFPSTNNDANQEDLVSQDGDIGIQLPKAVCMVIFTFFRGSYLPSEAVELVLSPSSQGEEIEILDTREGCCPAWKRPPGGISRMT</sequence>
<dbReference type="EMBL" id="CM032182">
    <property type="protein sequence ID" value="KAG7097908.1"/>
    <property type="molecule type" value="Genomic_DNA"/>
</dbReference>
<evidence type="ECO:0000313" key="1">
    <source>
        <dbReference type="EMBL" id="KAG7097908.1"/>
    </source>
</evidence>
<proteinExistence type="predicted"/>
<accession>A0A9P7V0A5</accession>